<protein>
    <recommendedName>
        <fullName evidence="1">non-specific serine/threonine protein kinase</fullName>
        <ecNumber evidence="1">2.7.11.1</ecNumber>
    </recommendedName>
</protein>
<reference evidence="10 11" key="1">
    <citation type="submission" date="2019-12" db="EMBL/GenBank/DDBJ databases">
        <authorList>
            <person name="Alioto T."/>
            <person name="Alioto T."/>
            <person name="Gomez Garrido J."/>
        </authorList>
    </citation>
    <scope>NUCLEOTIDE SEQUENCE [LARGE SCALE GENOMIC DNA]</scope>
</reference>
<keyword evidence="4" id="KW-0547">Nucleotide-binding</keyword>
<dbReference type="InterPro" id="IPR000719">
    <property type="entry name" value="Prot_kinase_dom"/>
</dbReference>
<dbReference type="InterPro" id="IPR011009">
    <property type="entry name" value="Kinase-like_dom_sf"/>
</dbReference>
<gene>
    <name evidence="10" type="ORF">OLEA9_A027655</name>
</gene>
<dbReference type="SUPFAM" id="SSF56112">
    <property type="entry name" value="Protein kinase-like (PK-like)"/>
    <property type="match status" value="1"/>
</dbReference>
<name>A0A8S0P8K0_OLEEU</name>
<evidence type="ECO:0000256" key="4">
    <source>
        <dbReference type="ARBA" id="ARBA00022741"/>
    </source>
</evidence>
<evidence type="ECO:0000256" key="7">
    <source>
        <dbReference type="ARBA" id="ARBA00047899"/>
    </source>
</evidence>
<keyword evidence="11" id="KW-1185">Reference proteome</keyword>
<dbReference type="OrthoDB" id="432483at2759"/>
<comment type="catalytic activity">
    <reaction evidence="7">
        <text>L-threonyl-[protein] + ATP = O-phospho-L-threonyl-[protein] + ADP + H(+)</text>
        <dbReference type="Rhea" id="RHEA:46608"/>
        <dbReference type="Rhea" id="RHEA-COMP:11060"/>
        <dbReference type="Rhea" id="RHEA-COMP:11605"/>
        <dbReference type="ChEBI" id="CHEBI:15378"/>
        <dbReference type="ChEBI" id="CHEBI:30013"/>
        <dbReference type="ChEBI" id="CHEBI:30616"/>
        <dbReference type="ChEBI" id="CHEBI:61977"/>
        <dbReference type="ChEBI" id="CHEBI:456216"/>
        <dbReference type="EC" id="2.7.11.1"/>
    </reaction>
</comment>
<evidence type="ECO:0000256" key="8">
    <source>
        <dbReference type="ARBA" id="ARBA00048679"/>
    </source>
</evidence>
<evidence type="ECO:0000313" key="11">
    <source>
        <dbReference type="Proteomes" id="UP000594638"/>
    </source>
</evidence>
<dbReference type="PROSITE" id="PS50011">
    <property type="entry name" value="PROTEIN_KINASE_DOM"/>
    <property type="match status" value="1"/>
</dbReference>
<evidence type="ECO:0000313" key="10">
    <source>
        <dbReference type="EMBL" id="CAA2934139.1"/>
    </source>
</evidence>
<evidence type="ECO:0000256" key="3">
    <source>
        <dbReference type="ARBA" id="ARBA00022679"/>
    </source>
</evidence>
<keyword evidence="3" id="KW-0808">Transferase</keyword>
<dbReference type="Proteomes" id="UP000594638">
    <property type="component" value="Unassembled WGS sequence"/>
</dbReference>
<comment type="catalytic activity">
    <reaction evidence="8">
        <text>L-seryl-[protein] + ATP = O-phospho-L-seryl-[protein] + ADP + H(+)</text>
        <dbReference type="Rhea" id="RHEA:17989"/>
        <dbReference type="Rhea" id="RHEA-COMP:9863"/>
        <dbReference type="Rhea" id="RHEA-COMP:11604"/>
        <dbReference type="ChEBI" id="CHEBI:15378"/>
        <dbReference type="ChEBI" id="CHEBI:29999"/>
        <dbReference type="ChEBI" id="CHEBI:30616"/>
        <dbReference type="ChEBI" id="CHEBI:83421"/>
        <dbReference type="ChEBI" id="CHEBI:456216"/>
        <dbReference type="EC" id="2.7.11.1"/>
    </reaction>
</comment>
<evidence type="ECO:0000256" key="5">
    <source>
        <dbReference type="ARBA" id="ARBA00022777"/>
    </source>
</evidence>
<keyword evidence="2" id="KW-0723">Serine/threonine-protein kinase</keyword>
<keyword evidence="5 10" id="KW-0418">Kinase</keyword>
<comment type="caution">
    <text evidence="10">The sequence shown here is derived from an EMBL/GenBank/DDBJ whole genome shotgun (WGS) entry which is preliminary data.</text>
</comment>
<dbReference type="Gramene" id="OE9A027655T1">
    <property type="protein sequence ID" value="OE9A027655C1"/>
    <property type="gene ID" value="OE9A027655"/>
</dbReference>
<proteinExistence type="predicted"/>
<organism evidence="10 11">
    <name type="scientific">Olea europaea subsp. europaea</name>
    <dbReference type="NCBI Taxonomy" id="158383"/>
    <lineage>
        <taxon>Eukaryota</taxon>
        <taxon>Viridiplantae</taxon>
        <taxon>Streptophyta</taxon>
        <taxon>Embryophyta</taxon>
        <taxon>Tracheophyta</taxon>
        <taxon>Spermatophyta</taxon>
        <taxon>Magnoliopsida</taxon>
        <taxon>eudicotyledons</taxon>
        <taxon>Gunneridae</taxon>
        <taxon>Pentapetalae</taxon>
        <taxon>asterids</taxon>
        <taxon>lamiids</taxon>
        <taxon>Lamiales</taxon>
        <taxon>Oleaceae</taxon>
        <taxon>Oleeae</taxon>
        <taxon>Olea</taxon>
    </lineage>
</organism>
<accession>A0A8S0P8K0</accession>
<dbReference type="PANTHER" id="PTHR45637">
    <property type="entry name" value="FLIPPASE KINASE 1-RELATED"/>
    <property type="match status" value="1"/>
</dbReference>
<dbReference type="GO" id="GO:0005524">
    <property type="term" value="F:ATP binding"/>
    <property type="evidence" value="ECO:0007669"/>
    <property type="project" value="UniProtKB-KW"/>
</dbReference>
<evidence type="ECO:0000259" key="9">
    <source>
        <dbReference type="PROSITE" id="PS50011"/>
    </source>
</evidence>
<evidence type="ECO:0000256" key="6">
    <source>
        <dbReference type="ARBA" id="ARBA00022840"/>
    </source>
</evidence>
<dbReference type="EMBL" id="CACTIH010000010">
    <property type="protein sequence ID" value="CAA2934139.1"/>
    <property type="molecule type" value="Genomic_DNA"/>
</dbReference>
<evidence type="ECO:0000256" key="1">
    <source>
        <dbReference type="ARBA" id="ARBA00012513"/>
    </source>
</evidence>
<dbReference type="AlphaFoldDB" id="A0A8S0P8K0"/>
<evidence type="ECO:0000256" key="2">
    <source>
        <dbReference type="ARBA" id="ARBA00022527"/>
    </source>
</evidence>
<dbReference type="EC" id="2.7.11.1" evidence="1"/>
<feature type="domain" description="Protein kinase" evidence="9">
    <location>
        <begin position="1"/>
        <end position="209"/>
    </location>
</feature>
<keyword evidence="6" id="KW-0067">ATP-binding</keyword>
<sequence length="237" mass="26517">MAKWSLILSPALRLKLNCNWKFYIAEILLALEYLHVLGLVYRGLKPENVIVRDDGQVILSDFDLSLHYEVSPTLVTTPSLESEPMSKNSTYCIQPACIEPACVQPSCVVLLPPLFSSKTKKNSKPKSEIGNQVTPLPKLIVEPTNAQSMSFVGPREYLAPELSKPLRFPESLIVNFAFGDLIRVLLVKEPRHRSAYKRGSTEIKQHPFFEGANCVLIGCATHPEISKPVEYERIVGI</sequence>
<dbReference type="Pfam" id="PF00069">
    <property type="entry name" value="Pkinase"/>
    <property type="match status" value="1"/>
</dbReference>
<dbReference type="Gene3D" id="1.10.510.10">
    <property type="entry name" value="Transferase(Phosphotransferase) domain 1"/>
    <property type="match status" value="1"/>
</dbReference>
<dbReference type="GO" id="GO:0004674">
    <property type="term" value="F:protein serine/threonine kinase activity"/>
    <property type="evidence" value="ECO:0007669"/>
    <property type="project" value="UniProtKB-KW"/>
</dbReference>